<dbReference type="EMBL" id="JACCBX010000009">
    <property type="protein sequence ID" value="NYE07562.1"/>
    <property type="molecule type" value="Genomic_DNA"/>
</dbReference>
<name>A0A852TFL5_9BACI</name>
<evidence type="ECO:0000313" key="1">
    <source>
        <dbReference type="EMBL" id="NYE07562.1"/>
    </source>
</evidence>
<accession>A0A852TFL5</accession>
<organism evidence="1 2">
    <name type="scientific">Neobacillus niacini</name>
    <dbReference type="NCBI Taxonomy" id="86668"/>
    <lineage>
        <taxon>Bacteria</taxon>
        <taxon>Bacillati</taxon>
        <taxon>Bacillota</taxon>
        <taxon>Bacilli</taxon>
        <taxon>Bacillales</taxon>
        <taxon>Bacillaceae</taxon>
        <taxon>Neobacillus</taxon>
    </lineage>
</organism>
<comment type="caution">
    <text evidence="1">The sequence shown here is derived from an EMBL/GenBank/DDBJ whole genome shotgun (WGS) entry which is preliminary data.</text>
</comment>
<protein>
    <submittedName>
        <fullName evidence="1">Uncharacterized protein</fullName>
    </submittedName>
</protein>
<reference evidence="2" key="2">
    <citation type="submission" date="2020-08" db="EMBL/GenBank/DDBJ databases">
        <title>The Agave Microbiome: Exploring the role of microbial communities in plant adaptations to desert environments.</title>
        <authorList>
            <person name="Partida-Martinez L.P."/>
        </authorList>
    </citation>
    <scope>NUCLEOTIDE SEQUENCE [LARGE SCALE GENOMIC DNA]</scope>
    <source>
        <strain evidence="2">AT2.8</strain>
    </source>
</reference>
<gene>
    <name evidence="1" type="ORF">F4694_004373</name>
</gene>
<sequence length="50" mass="6148">MINFYTIRGQKEKEKEKEKEKQQEVLLKKIEENPNRCVIVISFHKRFSRP</sequence>
<dbReference type="AlphaFoldDB" id="A0A852TFL5"/>
<evidence type="ECO:0000313" key="2">
    <source>
        <dbReference type="Proteomes" id="UP000548423"/>
    </source>
</evidence>
<reference evidence="2" key="1">
    <citation type="submission" date="2020-07" db="EMBL/GenBank/DDBJ databases">
        <authorList>
            <person name="Partida-Martinez L."/>
            <person name="Huntemann M."/>
            <person name="Clum A."/>
            <person name="Wang J."/>
            <person name="Palaniappan K."/>
            <person name="Ritter S."/>
            <person name="Chen I.-M."/>
            <person name="Stamatis D."/>
            <person name="Reddy T."/>
            <person name="O'Malley R."/>
            <person name="Daum C."/>
            <person name="Shapiro N."/>
            <person name="Ivanova N."/>
            <person name="Kyrpides N."/>
            <person name="Woyke T."/>
        </authorList>
    </citation>
    <scope>NUCLEOTIDE SEQUENCE [LARGE SCALE GENOMIC DNA]</scope>
    <source>
        <strain evidence="2">AT2.8</strain>
    </source>
</reference>
<proteinExistence type="predicted"/>
<dbReference type="Proteomes" id="UP000548423">
    <property type="component" value="Unassembled WGS sequence"/>
</dbReference>